<organism evidence="1 2">
    <name type="scientific">Mucuna pruriens</name>
    <name type="common">Velvet bean</name>
    <name type="synonym">Dolichos pruriens</name>
    <dbReference type="NCBI Taxonomy" id="157652"/>
    <lineage>
        <taxon>Eukaryota</taxon>
        <taxon>Viridiplantae</taxon>
        <taxon>Streptophyta</taxon>
        <taxon>Embryophyta</taxon>
        <taxon>Tracheophyta</taxon>
        <taxon>Spermatophyta</taxon>
        <taxon>Magnoliopsida</taxon>
        <taxon>eudicotyledons</taxon>
        <taxon>Gunneridae</taxon>
        <taxon>Pentapetalae</taxon>
        <taxon>rosids</taxon>
        <taxon>fabids</taxon>
        <taxon>Fabales</taxon>
        <taxon>Fabaceae</taxon>
        <taxon>Papilionoideae</taxon>
        <taxon>50 kb inversion clade</taxon>
        <taxon>NPAAA clade</taxon>
        <taxon>indigoferoid/millettioid clade</taxon>
        <taxon>Phaseoleae</taxon>
        <taxon>Mucuna</taxon>
    </lineage>
</organism>
<gene>
    <name evidence="1" type="ORF">CR513_54757</name>
</gene>
<dbReference type="AlphaFoldDB" id="A0A371EKF4"/>
<evidence type="ECO:0000313" key="1">
    <source>
        <dbReference type="EMBL" id="RDX66466.1"/>
    </source>
</evidence>
<accession>A0A371EKF4</accession>
<dbReference type="EMBL" id="QJKJ01013424">
    <property type="protein sequence ID" value="RDX66466.1"/>
    <property type="molecule type" value="Genomic_DNA"/>
</dbReference>
<reference evidence="1" key="1">
    <citation type="submission" date="2018-05" db="EMBL/GenBank/DDBJ databases">
        <title>Draft genome of Mucuna pruriens seed.</title>
        <authorList>
            <person name="Nnadi N.E."/>
            <person name="Vos R."/>
            <person name="Hasami M.H."/>
            <person name="Devisetty U.K."/>
            <person name="Aguiy J.C."/>
        </authorList>
    </citation>
    <scope>NUCLEOTIDE SEQUENCE [LARGE SCALE GENOMIC DNA]</scope>
    <source>
        <strain evidence="1">JCA_2017</strain>
    </source>
</reference>
<name>A0A371EKF4_MUCPR</name>
<protein>
    <submittedName>
        <fullName evidence="1">Uncharacterized protein</fullName>
    </submittedName>
</protein>
<sequence length="108" mass="12626">MKYCLVKLSLILIFGSLGVYVMYTIDLDKRTSLVIEVENGWRLYDLDAKEYFESRDVVFCKNELPFLTNVSNAQDDYNPSTQVLWNNGPHFIDESRMGMHDKKGEQKH</sequence>
<evidence type="ECO:0000313" key="2">
    <source>
        <dbReference type="Proteomes" id="UP000257109"/>
    </source>
</evidence>
<dbReference type="Proteomes" id="UP000257109">
    <property type="component" value="Unassembled WGS sequence"/>
</dbReference>
<comment type="caution">
    <text evidence="1">The sequence shown here is derived from an EMBL/GenBank/DDBJ whole genome shotgun (WGS) entry which is preliminary data.</text>
</comment>
<proteinExistence type="predicted"/>
<keyword evidence="2" id="KW-1185">Reference proteome</keyword>
<feature type="non-terminal residue" evidence="1">
    <location>
        <position position="1"/>
    </location>
</feature>